<evidence type="ECO:0000256" key="1">
    <source>
        <dbReference type="ARBA" id="ARBA00004196"/>
    </source>
</evidence>
<sequence length="351" mass="38182">MTIKTGSRALPYRALITLAASCLTMLSIAACGDSSDESSGGSGDGSEEAITINHALGEAEIEGTPERVVALGQGSAETAIALGVTPVGVESYEWGADESGHLPWIREAVEESGDELPELIAGGEDVSAEEIANLDPDLVLAPWSGITQEQYDQISEIAPTIAYPEQAWTINWEDQVNTIAEALRQEERGPELVEEIEDQFATVRDEHPEFADHDFAFIYNQGPGENMGVFMPDEQRAAAVRSMGFEVAPVVEELREYEVAGTDSAQVSLEEASRFNDVDVIFTFYSDEANRDEMHEHPVYGKISAIERGAEVAPTDQSLVTASSMINPLTVPWMLDHYMPLIEDALENVED</sequence>
<dbReference type="PROSITE" id="PS50983">
    <property type="entry name" value="FE_B12_PBP"/>
    <property type="match status" value="1"/>
</dbReference>
<organism evidence="7 8">
    <name type="scientific">Candidatus Corynebacterium avicola</name>
    <dbReference type="NCBI Taxonomy" id="2838527"/>
    <lineage>
        <taxon>Bacteria</taxon>
        <taxon>Bacillati</taxon>
        <taxon>Actinomycetota</taxon>
        <taxon>Actinomycetes</taxon>
        <taxon>Mycobacteriales</taxon>
        <taxon>Corynebacteriaceae</taxon>
        <taxon>Corynebacterium</taxon>
    </lineage>
</organism>
<dbReference type="EMBL" id="DXGC01000043">
    <property type="protein sequence ID" value="HIW90917.1"/>
    <property type="molecule type" value="Genomic_DNA"/>
</dbReference>
<dbReference type="SUPFAM" id="SSF53807">
    <property type="entry name" value="Helical backbone' metal receptor"/>
    <property type="match status" value="1"/>
</dbReference>
<gene>
    <name evidence="7" type="ORF">H9870_04560</name>
</gene>
<dbReference type="AlphaFoldDB" id="A0A9D1RNP3"/>
<comment type="similarity">
    <text evidence="2">Belongs to the bacterial solute-binding protein 8 family.</text>
</comment>
<name>A0A9D1RNP3_9CORY</name>
<feature type="signal peptide" evidence="5">
    <location>
        <begin position="1"/>
        <end position="29"/>
    </location>
</feature>
<protein>
    <submittedName>
        <fullName evidence="7">Iron-siderophore ABC transporter substrate-binding protein</fullName>
    </submittedName>
</protein>
<dbReference type="Proteomes" id="UP000824190">
    <property type="component" value="Unassembled WGS sequence"/>
</dbReference>
<dbReference type="CDD" id="cd01146">
    <property type="entry name" value="FhuD"/>
    <property type="match status" value="1"/>
</dbReference>
<reference evidence="7" key="2">
    <citation type="submission" date="2021-04" db="EMBL/GenBank/DDBJ databases">
        <authorList>
            <person name="Gilroy R."/>
        </authorList>
    </citation>
    <scope>NUCLEOTIDE SEQUENCE</scope>
    <source>
        <strain evidence="7">CHK32-1732</strain>
    </source>
</reference>
<feature type="domain" description="Fe/B12 periplasmic-binding" evidence="6">
    <location>
        <begin position="67"/>
        <end position="346"/>
    </location>
</feature>
<dbReference type="Gene3D" id="3.40.50.1980">
    <property type="entry name" value="Nitrogenase molybdenum iron protein domain"/>
    <property type="match status" value="2"/>
</dbReference>
<evidence type="ECO:0000256" key="5">
    <source>
        <dbReference type="SAM" id="SignalP"/>
    </source>
</evidence>
<evidence type="ECO:0000256" key="2">
    <source>
        <dbReference type="ARBA" id="ARBA00008814"/>
    </source>
</evidence>
<dbReference type="GO" id="GO:0030288">
    <property type="term" value="C:outer membrane-bounded periplasmic space"/>
    <property type="evidence" value="ECO:0007669"/>
    <property type="project" value="TreeGrafter"/>
</dbReference>
<evidence type="ECO:0000313" key="7">
    <source>
        <dbReference type="EMBL" id="HIW90917.1"/>
    </source>
</evidence>
<reference evidence="7" key="1">
    <citation type="journal article" date="2021" name="PeerJ">
        <title>Extensive microbial diversity within the chicken gut microbiome revealed by metagenomics and culture.</title>
        <authorList>
            <person name="Gilroy R."/>
            <person name="Ravi A."/>
            <person name="Getino M."/>
            <person name="Pursley I."/>
            <person name="Horton D.L."/>
            <person name="Alikhan N.F."/>
            <person name="Baker D."/>
            <person name="Gharbi K."/>
            <person name="Hall N."/>
            <person name="Watson M."/>
            <person name="Adriaenssens E.M."/>
            <person name="Foster-Nyarko E."/>
            <person name="Jarju S."/>
            <person name="Secka A."/>
            <person name="Antonio M."/>
            <person name="Oren A."/>
            <person name="Chaudhuri R.R."/>
            <person name="La Ragione R."/>
            <person name="Hildebrand F."/>
            <person name="Pallen M.J."/>
        </authorList>
    </citation>
    <scope>NUCLEOTIDE SEQUENCE</scope>
    <source>
        <strain evidence="7">CHK32-1732</strain>
    </source>
</reference>
<dbReference type="PROSITE" id="PS51257">
    <property type="entry name" value="PROKAR_LIPOPROTEIN"/>
    <property type="match status" value="1"/>
</dbReference>
<comment type="caution">
    <text evidence="7">The sequence shown here is derived from an EMBL/GenBank/DDBJ whole genome shotgun (WGS) entry which is preliminary data.</text>
</comment>
<evidence type="ECO:0000259" key="6">
    <source>
        <dbReference type="PROSITE" id="PS50983"/>
    </source>
</evidence>
<dbReference type="GO" id="GO:1901678">
    <property type="term" value="P:iron coordination entity transport"/>
    <property type="evidence" value="ECO:0007669"/>
    <property type="project" value="UniProtKB-ARBA"/>
</dbReference>
<keyword evidence="4 5" id="KW-0732">Signal</keyword>
<evidence type="ECO:0000256" key="3">
    <source>
        <dbReference type="ARBA" id="ARBA00022448"/>
    </source>
</evidence>
<dbReference type="PANTHER" id="PTHR30532:SF28">
    <property type="entry name" value="PETROBACTIN-BINDING PROTEIN YCLQ"/>
    <property type="match status" value="1"/>
</dbReference>
<evidence type="ECO:0000313" key="8">
    <source>
        <dbReference type="Proteomes" id="UP000824190"/>
    </source>
</evidence>
<keyword evidence="3" id="KW-0813">Transport</keyword>
<dbReference type="PANTHER" id="PTHR30532">
    <property type="entry name" value="IRON III DICITRATE-BINDING PERIPLASMIC PROTEIN"/>
    <property type="match status" value="1"/>
</dbReference>
<evidence type="ECO:0000256" key="4">
    <source>
        <dbReference type="ARBA" id="ARBA00022729"/>
    </source>
</evidence>
<dbReference type="Pfam" id="PF01497">
    <property type="entry name" value="Peripla_BP_2"/>
    <property type="match status" value="1"/>
</dbReference>
<accession>A0A9D1RNP3</accession>
<dbReference type="InterPro" id="IPR051313">
    <property type="entry name" value="Bact_iron-sidero_bind"/>
</dbReference>
<feature type="chain" id="PRO_5038803130" evidence="5">
    <location>
        <begin position="30"/>
        <end position="351"/>
    </location>
</feature>
<dbReference type="InterPro" id="IPR002491">
    <property type="entry name" value="ABC_transptr_periplasmic_BD"/>
</dbReference>
<proteinExistence type="inferred from homology"/>
<comment type="subcellular location">
    <subcellularLocation>
        <location evidence="1">Cell envelope</location>
    </subcellularLocation>
</comment>